<dbReference type="KEGG" id="epa:110251088"/>
<dbReference type="InterPro" id="IPR001293">
    <property type="entry name" value="Znf_TRAF"/>
</dbReference>
<dbReference type="GO" id="GO:0008270">
    <property type="term" value="F:zinc ion binding"/>
    <property type="evidence" value="ECO:0007669"/>
    <property type="project" value="UniProtKB-KW"/>
</dbReference>
<dbReference type="InterPro" id="IPR008974">
    <property type="entry name" value="TRAF-like"/>
</dbReference>
<evidence type="ECO:0000256" key="8">
    <source>
        <dbReference type="ARBA" id="ARBA00022833"/>
    </source>
</evidence>
<accession>A0A913YSZ5</accession>
<feature type="coiled-coil region" evidence="12">
    <location>
        <begin position="265"/>
        <end position="373"/>
    </location>
</feature>
<organism evidence="15 16">
    <name type="scientific">Exaiptasia diaphana</name>
    <name type="common">Tropical sea anemone</name>
    <name type="synonym">Aiptasia pulchella</name>
    <dbReference type="NCBI Taxonomy" id="2652724"/>
    <lineage>
        <taxon>Eukaryota</taxon>
        <taxon>Metazoa</taxon>
        <taxon>Cnidaria</taxon>
        <taxon>Anthozoa</taxon>
        <taxon>Hexacorallia</taxon>
        <taxon>Actiniaria</taxon>
        <taxon>Aiptasiidae</taxon>
        <taxon>Exaiptasia</taxon>
    </lineage>
</organism>
<dbReference type="FunFam" id="2.60.210.10:FF:000001">
    <property type="entry name" value="TNF receptor-associated factor"/>
    <property type="match status" value="1"/>
</dbReference>
<evidence type="ECO:0000313" key="16">
    <source>
        <dbReference type="Proteomes" id="UP000887567"/>
    </source>
</evidence>
<evidence type="ECO:0000256" key="2">
    <source>
        <dbReference type="ARBA" id="ARBA00022490"/>
    </source>
</evidence>
<evidence type="ECO:0000256" key="4">
    <source>
        <dbReference type="ARBA" id="ARBA00022703"/>
    </source>
</evidence>
<dbReference type="SUPFAM" id="SSF57953">
    <property type="entry name" value="Trimerization domain of TRAF"/>
    <property type="match status" value="1"/>
</dbReference>
<dbReference type="OrthoDB" id="5980013at2759"/>
<dbReference type="GO" id="GO:0005164">
    <property type="term" value="F:tumor necrosis factor receptor binding"/>
    <property type="evidence" value="ECO:0007669"/>
    <property type="project" value="TreeGrafter"/>
</dbReference>
<dbReference type="GO" id="GO:0006915">
    <property type="term" value="P:apoptotic process"/>
    <property type="evidence" value="ECO:0007669"/>
    <property type="project" value="UniProtKB-KW"/>
</dbReference>
<evidence type="ECO:0000256" key="7">
    <source>
        <dbReference type="ARBA" id="ARBA00022771"/>
    </source>
</evidence>
<dbReference type="GO" id="GO:0005737">
    <property type="term" value="C:cytoplasm"/>
    <property type="evidence" value="ECO:0007669"/>
    <property type="project" value="UniProtKB-SubCell"/>
</dbReference>
<dbReference type="Gene3D" id="2.60.210.10">
    <property type="entry name" value="Apoptosis, Tumor Necrosis Factor Receptor Associated Protein 2, Chain A"/>
    <property type="match status" value="1"/>
</dbReference>
<keyword evidence="16" id="KW-1185">Reference proteome</keyword>
<dbReference type="InterPro" id="IPR012227">
    <property type="entry name" value="TNF_rcpt-assoc_TRAF_met"/>
</dbReference>
<evidence type="ECO:0000256" key="5">
    <source>
        <dbReference type="ARBA" id="ARBA00022723"/>
    </source>
</evidence>
<evidence type="ECO:0000256" key="10">
    <source>
        <dbReference type="ARBA" id="ARBA00023054"/>
    </source>
</evidence>
<dbReference type="GO" id="GO:0042981">
    <property type="term" value="P:regulation of apoptotic process"/>
    <property type="evidence" value="ECO:0007669"/>
    <property type="project" value="InterPro"/>
</dbReference>
<dbReference type="PANTHER" id="PTHR10131">
    <property type="entry name" value="TNF RECEPTOR ASSOCIATED FACTOR"/>
    <property type="match status" value="1"/>
</dbReference>
<dbReference type="PROSITE" id="PS50145">
    <property type="entry name" value="ZF_TRAF"/>
    <property type="match status" value="2"/>
</dbReference>
<dbReference type="GeneID" id="110251088"/>
<evidence type="ECO:0000256" key="9">
    <source>
        <dbReference type="ARBA" id="ARBA00022843"/>
    </source>
</evidence>
<sequence length="584" mass="67257">MALSKRNEVPFADLSIVEFKEELDKRFRCPTLLRLFSNDSGVVDVTNDDCKNRPFSQKIYRPDTRDSFTVQYVKRHGKAHYYRKPNPHCPLDGETLSEGAFRDVCCRREIASLLCYCLYKKYGCKSEQELMYLKEHLSKCEFREVKCTNPGCEEMVPKNKLEHHKNETCRFKPSRCQHCGQLVPEVHMESHLHTCDKFPMTCERCGTSNIAREDMQHHLERECSESEKPCKFYYAGCPFKAKDDVMNEHDQSQKSEHLNLMLEFSRKKEQKEINLSEKLEKVEQENISLQSQLSTHRETLAASTQDLRSYQTRLGKVEQIVGEHRREIADLKERLPASASAASGKNNDFSYNFDEIRSTLAEQEVKLSALESELSRGSLSASMGPRSLASGSITLDRRLGRNEHQLALHDIQLAEHDLKIQMLEATSYDGTYIWKIDEFSRRHHEAIIGKTPSIYSPPFYVGRYGYKVCARVYPNGDGMGKGTHLSLFFVIMKGDYDPLLPWPFRQKVTFKVLDHDRQNDITDTFRPDPNISSFKRPTSSMNVESGCPVFVSQQNLQKLSYINDDVIYIKIIVDTTGLASLGFQ</sequence>
<keyword evidence="5 11" id="KW-0479">Metal-binding</keyword>
<dbReference type="GO" id="GO:0009898">
    <property type="term" value="C:cytoplasmic side of plasma membrane"/>
    <property type="evidence" value="ECO:0007669"/>
    <property type="project" value="TreeGrafter"/>
</dbReference>
<dbReference type="Pfam" id="PF21355">
    <property type="entry name" value="TRAF-mep_MATH"/>
    <property type="match status" value="1"/>
</dbReference>
<protein>
    <recommendedName>
        <fullName evidence="17">TNF receptor-associated factor 3</fullName>
    </recommendedName>
</protein>
<feature type="domain" description="TRAF-type" evidence="14">
    <location>
        <begin position="136"/>
        <end position="189"/>
    </location>
</feature>
<dbReference type="SUPFAM" id="SSF49599">
    <property type="entry name" value="TRAF domain-like"/>
    <property type="match status" value="2"/>
</dbReference>
<keyword evidence="4" id="KW-0053">Apoptosis</keyword>
<feature type="domain" description="MATH" evidence="13">
    <location>
        <begin position="429"/>
        <end position="573"/>
    </location>
</feature>
<dbReference type="PROSITE" id="PS50144">
    <property type="entry name" value="MATH"/>
    <property type="match status" value="1"/>
</dbReference>
<dbReference type="OMA" id="TCEFCMT"/>
<keyword evidence="9" id="KW-0832">Ubl conjugation</keyword>
<evidence type="ECO:0008006" key="17">
    <source>
        <dbReference type="Google" id="ProtNLM"/>
    </source>
</evidence>
<dbReference type="RefSeq" id="XP_028518600.1">
    <property type="nucleotide sequence ID" value="XM_028662799.1"/>
</dbReference>
<keyword evidence="6" id="KW-0677">Repeat</keyword>
<dbReference type="Proteomes" id="UP000887567">
    <property type="component" value="Unplaced"/>
</dbReference>
<evidence type="ECO:0000313" key="15">
    <source>
        <dbReference type="EnsemblMetazoa" id="XP_028518600.1"/>
    </source>
</evidence>
<feature type="zinc finger region" description="TRAF-type" evidence="11">
    <location>
        <begin position="136"/>
        <end position="189"/>
    </location>
</feature>
<keyword evidence="10 12" id="KW-0175">Coiled coil</keyword>
<keyword evidence="3" id="KW-1017">Isopeptide bond</keyword>
<evidence type="ECO:0000259" key="14">
    <source>
        <dbReference type="PROSITE" id="PS50145"/>
    </source>
</evidence>
<dbReference type="AlphaFoldDB" id="A0A913YSZ5"/>
<keyword evidence="2" id="KW-0963">Cytoplasm</keyword>
<feature type="zinc finger region" description="TRAF-type" evidence="11">
    <location>
        <begin position="190"/>
        <end position="237"/>
    </location>
</feature>
<comment type="subcellular location">
    <subcellularLocation>
        <location evidence="1">Cytoplasm</location>
    </subcellularLocation>
</comment>
<proteinExistence type="predicted"/>
<keyword evidence="7 11" id="KW-0863">Zinc-finger</keyword>
<dbReference type="PANTHER" id="PTHR10131:SF153">
    <property type="entry name" value="RING-TYPE DOMAIN-CONTAINING PROTEIN"/>
    <property type="match status" value="1"/>
</dbReference>
<keyword evidence="8 11" id="KW-0862">Zinc</keyword>
<feature type="domain" description="TRAF-type" evidence="14">
    <location>
        <begin position="190"/>
        <end position="237"/>
    </location>
</feature>
<evidence type="ECO:0000256" key="12">
    <source>
        <dbReference type="SAM" id="Coils"/>
    </source>
</evidence>
<dbReference type="Gene3D" id="3.30.40.10">
    <property type="entry name" value="Zinc/RING finger domain, C3HC4 (zinc finger)"/>
    <property type="match status" value="2"/>
</dbReference>
<dbReference type="PIRSF" id="PIRSF015614">
    <property type="entry name" value="TRAF"/>
    <property type="match status" value="1"/>
</dbReference>
<evidence type="ECO:0000256" key="1">
    <source>
        <dbReference type="ARBA" id="ARBA00004496"/>
    </source>
</evidence>
<dbReference type="InterPro" id="IPR002083">
    <property type="entry name" value="MATH/TRAF_dom"/>
</dbReference>
<evidence type="ECO:0000259" key="13">
    <source>
        <dbReference type="PROSITE" id="PS50144"/>
    </source>
</evidence>
<dbReference type="EnsemblMetazoa" id="XM_028662799.1">
    <property type="protein sequence ID" value="XP_028518600.1"/>
    <property type="gene ID" value="LOC110251088"/>
</dbReference>
<dbReference type="SMART" id="SM00061">
    <property type="entry name" value="MATH"/>
    <property type="match status" value="1"/>
</dbReference>
<name>A0A913YSZ5_EXADI</name>
<dbReference type="GO" id="GO:0007165">
    <property type="term" value="P:signal transduction"/>
    <property type="evidence" value="ECO:0007669"/>
    <property type="project" value="InterPro"/>
</dbReference>
<evidence type="ECO:0000256" key="11">
    <source>
        <dbReference type="PROSITE-ProRule" id="PRU00207"/>
    </source>
</evidence>
<dbReference type="Pfam" id="PF02176">
    <property type="entry name" value="zf-TRAF"/>
    <property type="match status" value="1"/>
</dbReference>
<evidence type="ECO:0000256" key="3">
    <source>
        <dbReference type="ARBA" id="ARBA00022499"/>
    </source>
</evidence>
<dbReference type="InterPro" id="IPR049342">
    <property type="entry name" value="TRAF1-6_MATH_dom"/>
</dbReference>
<evidence type="ECO:0000256" key="6">
    <source>
        <dbReference type="ARBA" id="ARBA00022737"/>
    </source>
</evidence>
<reference evidence="15" key="1">
    <citation type="submission" date="2022-11" db="UniProtKB">
        <authorList>
            <consortium name="EnsemblMetazoa"/>
        </authorList>
    </citation>
    <scope>IDENTIFICATION</scope>
</reference>
<dbReference type="InterPro" id="IPR013083">
    <property type="entry name" value="Znf_RING/FYVE/PHD"/>
</dbReference>
<dbReference type="GO" id="GO:0043122">
    <property type="term" value="P:regulation of canonical NF-kappaB signal transduction"/>
    <property type="evidence" value="ECO:0007669"/>
    <property type="project" value="TreeGrafter"/>
</dbReference>